<dbReference type="EMBL" id="CAJFCW020000002">
    <property type="protein sequence ID" value="CAG9090507.1"/>
    <property type="molecule type" value="Genomic_DNA"/>
</dbReference>
<proteinExistence type="predicted"/>
<evidence type="ECO:0000256" key="3">
    <source>
        <dbReference type="ARBA" id="ARBA00022737"/>
    </source>
</evidence>
<feature type="domain" description="PDZ" evidence="7">
    <location>
        <begin position="420"/>
        <end position="501"/>
    </location>
</feature>
<feature type="compositionally biased region" description="Basic and acidic residues" evidence="6">
    <location>
        <begin position="741"/>
        <end position="764"/>
    </location>
</feature>
<dbReference type="CDD" id="cd06669">
    <property type="entry name" value="PDZ5_MUPP1-like"/>
    <property type="match status" value="1"/>
</dbReference>
<reference evidence="8" key="1">
    <citation type="submission" date="2020-09" db="EMBL/GenBank/DDBJ databases">
        <authorList>
            <person name="Kikuchi T."/>
        </authorList>
    </citation>
    <scope>NUCLEOTIDE SEQUENCE</scope>
    <source>
        <strain evidence="8">SH1</strain>
    </source>
</reference>
<gene>
    <name evidence="8" type="ORF">BOKJ2_LOCUS2962</name>
</gene>
<evidence type="ECO:0000256" key="5">
    <source>
        <dbReference type="SAM" id="Coils"/>
    </source>
</evidence>
<evidence type="ECO:0000256" key="2">
    <source>
        <dbReference type="ARBA" id="ARBA00022553"/>
    </source>
</evidence>
<name>A0A811K3C6_9BILA</name>
<feature type="domain" description="PDZ" evidence="7">
    <location>
        <begin position="1118"/>
        <end position="1193"/>
    </location>
</feature>
<comment type="caution">
    <text evidence="8">The sequence shown here is derived from an EMBL/GenBank/DDBJ whole genome shotgun (WGS) entry which is preliminary data.</text>
</comment>
<keyword evidence="3" id="KW-0677">Repeat</keyword>
<feature type="region of interest" description="Disordered" evidence="6">
    <location>
        <begin position="535"/>
        <end position="786"/>
    </location>
</feature>
<feature type="compositionally biased region" description="Polar residues" evidence="6">
    <location>
        <begin position="640"/>
        <end position="659"/>
    </location>
</feature>
<keyword evidence="2" id="KW-0597">Phosphoprotein</keyword>
<dbReference type="CDD" id="cd06671">
    <property type="entry name" value="PDZ7_MUPP1-PD6_PATJ-like"/>
    <property type="match status" value="1"/>
</dbReference>
<dbReference type="SMART" id="SM00228">
    <property type="entry name" value="PDZ"/>
    <property type="match status" value="7"/>
</dbReference>
<feature type="compositionally biased region" description="Polar residues" evidence="6">
    <location>
        <begin position="189"/>
        <end position="200"/>
    </location>
</feature>
<feature type="compositionally biased region" description="Basic and acidic residues" evidence="6">
    <location>
        <begin position="1919"/>
        <end position="1950"/>
    </location>
</feature>
<feature type="domain" description="PDZ" evidence="7">
    <location>
        <begin position="814"/>
        <end position="900"/>
    </location>
</feature>
<feature type="compositionally biased region" description="Polar residues" evidence="6">
    <location>
        <begin position="551"/>
        <end position="566"/>
    </location>
</feature>
<feature type="compositionally biased region" description="Low complexity" evidence="6">
    <location>
        <begin position="570"/>
        <end position="580"/>
    </location>
</feature>
<feature type="coiled-coil region" evidence="5">
    <location>
        <begin position="213"/>
        <end position="240"/>
    </location>
</feature>
<feature type="region of interest" description="Disordered" evidence="6">
    <location>
        <begin position="1631"/>
        <end position="1653"/>
    </location>
</feature>
<comment type="subcellular location">
    <subcellularLocation>
        <location evidence="1">Membrane</location>
    </subcellularLocation>
</comment>
<feature type="compositionally biased region" description="Basic and acidic residues" evidence="6">
    <location>
        <begin position="605"/>
        <end position="620"/>
    </location>
</feature>
<feature type="domain" description="PDZ" evidence="7">
    <location>
        <begin position="2026"/>
        <end position="2093"/>
    </location>
</feature>
<dbReference type="CDD" id="cd06667">
    <property type="entry name" value="PDZ2_MUPP1-like"/>
    <property type="match status" value="1"/>
</dbReference>
<feature type="domain" description="PDZ" evidence="7">
    <location>
        <begin position="947"/>
        <end position="1025"/>
    </location>
</feature>
<evidence type="ECO:0000256" key="4">
    <source>
        <dbReference type="ARBA" id="ARBA00023136"/>
    </source>
</evidence>
<dbReference type="Pfam" id="PF00595">
    <property type="entry name" value="PDZ"/>
    <property type="match status" value="6"/>
</dbReference>
<feature type="region of interest" description="Disordered" evidence="6">
    <location>
        <begin position="2121"/>
        <end position="2186"/>
    </location>
</feature>
<dbReference type="InterPro" id="IPR051342">
    <property type="entry name" value="PDZ_scaffold"/>
</dbReference>
<evidence type="ECO:0000256" key="6">
    <source>
        <dbReference type="SAM" id="MobiDB-lite"/>
    </source>
</evidence>
<dbReference type="GO" id="GO:0016020">
    <property type="term" value="C:membrane"/>
    <property type="evidence" value="ECO:0007669"/>
    <property type="project" value="UniProtKB-SubCell"/>
</dbReference>
<evidence type="ECO:0000259" key="7">
    <source>
        <dbReference type="PROSITE" id="PS50106"/>
    </source>
</evidence>
<dbReference type="PANTHER" id="PTHR19964:SF92">
    <property type="entry name" value="PATJ HOMOLOG"/>
    <property type="match status" value="1"/>
</dbReference>
<feature type="region of interest" description="Disordered" evidence="6">
    <location>
        <begin position="1746"/>
        <end position="1777"/>
    </location>
</feature>
<keyword evidence="4" id="KW-0472">Membrane</keyword>
<organism evidence="8 9">
    <name type="scientific">Bursaphelenchus okinawaensis</name>
    <dbReference type="NCBI Taxonomy" id="465554"/>
    <lineage>
        <taxon>Eukaryota</taxon>
        <taxon>Metazoa</taxon>
        <taxon>Ecdysozoa</taxon>
        <taxon>Nematoda</taxon>
        <taxon>Chromadorea</taxon>
        <taxon>Rhabditida</taxon>
        <taxon>Tylenchina</taxon>
        <taxon>Tylenchomorpha</taxon>
        <taxon>Aphelenchoidea</taxon>
        <taxon>Aphelenchoididae</taxon>
        <taxon>Bursaphelenchus</taxon>
    </lineage>
</organism>
<feature type="compositionally biased region" description="Low complexity" evidence="6">
    <location>
        <begin position="176"/>
        <end position="188"/>
    </location>
</feature>
<feature type="domain" description="PDZ" evidence="7">
    <location>
        <begin position="1336"/>
        <end position="1407"/>
    </location>
</feature>
<dbReference type="Proteomes" id="UP000614601">
    <property type="component" value="Unassembled WGS sequence"/>
</dbReference>
<keyword evidence="5" id="KW-0175">Coiled coil</keyword>
<feature type="compositionally biased region" description="Basic residues" evidence="6">
    <location>
        <begin position="1"/>
        <end position="11"/>
    </location>
</feature>
<dbReference type="OrthoDB" id="6022711at2759"/>
<dbReference type="FunFam" id="2.30.42.10:FF:000070">
    <property type="entry name" value="Multiple PDZ domain protein"/>
    <property type="match status" value="1"/>
</dbReference>
<evidence type="ECO:0000313" key="9">
    <source>
        <dbReference type="Proteomes" id="UP000614601"/>
    </source>
</evidence>
<feature type="compositionally biased region" description="Polar residues" evidence="6">
    <location>
        <begin position="692"/>
        <end position="707"/>
    </location>
</feature>
<dbReference type="PROSITE" id="PS50106">
    <property type="entry name" value="PDZ"/>
    <property type="match status" value="7"/>
</dbReference>
<keyword evidence="9" id="KW-1185">Reference proteome</keyword>
<evidence type="ECO:0000313" key="8">
    <source>
        <dbReference type="EMBL" id="CAD5209987.1"/>
    </source>
</evidence>
<feature type="region of interest" description="Disordered" evidence="6">
    <location>
        <begin position="1903"/>
        <end position="1950"/>
    </location>
</feature>
<protein>
    <recommendedName>
        <fullName evidence="7">PDZ domain-containing protein</fullName>
    </recommendedName>
</protein>
<accession>A0A811K3C6</accession>
<feature type="domain" description="PDZ" evidence="7">
    <location>
        <begin position="1786"/>
        <end position="1882"/>
    </location>
</feature>
<dbReference type="SUPFAM" id="SSF50156">
    <property type="entry name" value="PDZ domain-like"/>
    <property type="match status" value="7"/>
</dbReference>
<feature type="compositionally biased region" description="Low complexity" evidence="6">
    <location>
        <begin position="1596"/>
        <end position="1605"/>
    </location>
</feature>
<dbReference type="InterPro" id="IPR001478">
    <property type="entry name" value="PDZ"/>
</dbReference>
<dbReference type="PANTHER" id="PTHR19964">
    <property type="entry name" value="MULTIPLE PDZ DOMAIN PROTEIN"/>
    <property type="match status" value="1"/>
</dbReference>
<feature type="compositionally biased region" description="Polar residues" evidence="6">
    <location>
        <begin position="765"/>
        <end position="785"/>
    </location>
</feature>
<dbReference type="EMBL" id="CAJFDH010000002">
    <property type="protein sequence ID" value="CAD5209987.1"/>
    <property type="molecule type" value="Genomic_DNA"/>
</dbReference>
<feature type="region of interest" description="Disordered" evidence="6">
    <location>
        <begin position="1522"/>
        <end position="1550"/>
    </location>
</feature>
<dbReference type="CDD" id="cd06670">
    <property type="entry name" value="PDZ6_MUPP1-like"/>
    <property type="match status" value="1"/>
</dbReference>
<evidence type="ECO:0000256" key="1">
    <source>
        <dbReference type="ARBA" id="ARBA00004370"/>
    </source>
</evidence>
<sequence length="2186" mass="239520">MKLFKWRRKAKAKSEPPADPAQPNFYSTTIISSQISTNNNIENATNNNFCNSTGQLADSEKITRLGDVESNKITRLNDLDSNKITRLNDLDSNKITRLGDLDTPGQVILSKSSNFDTASQVGLPQKTKGRNFGFLSKSTGHVNQNVKPSNSPNLNLLAPANPALISKKNAHTFGTPRPSRSSSKRPQSLAINESQANQNKMDIPSKQPGNMTLQLNQINKDNLLNVVQRLQNQKNENQLQYQRKLSLTSQKSSNSQKNFLHPKSLQNLNQQPLTQHQSQSQYQQGHNLEAQDLQALYQQVQAQRQEEECSSGTYTPSASTLFAQTVRTATSVASATSIFKSKNGPKSKRKTSRVSFQLGPPTTIQLGNKKAMSECGTVSSKRPKPAFETIKEKKDGITFCPKMYIEYVVKLSGDWTQVEIIHLVNDQSAGLGFGIVGGASTGVVVKTILPGSAADKDARLHAGDRILQIGRINVQGMTSQQVAALLRQHEPYIELTVGRPVPINGPTPDTETCWTMPTRAALTPSLLEEQIRNRVASTTTASETLVEESADASSDQPGGSSDSTQLEFVAGSGAASPGSGERPVASGETENMESETRTSAGGSEKQGEDSGTDSKSHGEDQEGTSRLISAKRTSTSSTTNQESNKIPRLCNSNVHSSMESNHKASGASGEGRKTSGTKIEPTFKPSEIQIHTDCTLSPSTSNDQSHSFGPDKMPEKLESTDSLRRISRRISNDVVNQVMGETRKDSNEMMTVKKESNLSFDSKHSIQPHSGSNSIRPSKSPSTDRPMSLKNLQEMALTTFCAENWIPGKYEVVEVTLERDAALGLGITVAGYVHKKEEISGVFVKSLVPNSSAHLSHQIKVHDLIIEVNGINLEKKRHADSVRTLVKSGQTAKLRMIRFTPDSPQAICLKMLYEQEVAQQIEDVQSDLIDYKSYWANRLGSDYEIVVVDLRPDRHTEEDAGLGLSLEGTVDIVDGTHLCPHHYIESLRKDGPAARIGVLKAGDELLQVNECALYGESHVTVRQELGKAASAANKNDKSIRLFLCRKIQQVNLYMPSPEQSLPLAYPLLASVHDDRLVKAKSEWSLSLSQREYYDTAQLRSRSLEQLSSLAIWNCVPIVVTLEKDSRGLGFSIIDYQDPQHTNETVIVIRSLVPGGVAQADGRIVPGDRLLFVNGVDLSSSTLQHAVDVLKTAPLGLVRIGIAKPVPVNELQLGAHSPIISRSERLLAKGLSPRSRRRRLHLGNSEQLLGSFLGSHTSVSASSEEVWIGADLYRRLNPQLYFPSSGSATPTTPRSHCSMFSWTPCSSRSVSPVGSPVSLKGSWSYDVITLPPHLERSIKVMKGALPLGIVLDADVDKAINGCVVKNICSKKAIGRDGRVQVGDYIIRLNTENLRNVTNSQARAILKRTNLVGTQCNITYITAADAKLWKERFHREQNLNDQGVSRLSPKVHPKFYRSPFLGRKGLPNQSSQDSVDFCQNAQVMSLEQFSPDNRKRVEQLIDEFIKAVFDDTVTELRTIFRTPEWSNSSTGRRSKDIDDNASKPPPIAPKPVFLTKQGAYTSEPSTSTVDITVTHPQESYRQDSEDFPPPPPLLPTISESVSEASSSNTANYVEETVDRVTVDELGRVRIEAADSGSTVKDGSSSDGTVKATGSAVTASEASVNNTADAQDSEVLDTKENYSTNTVLSEHKQTVKVEVNYDPTKERSNSPPLPPPPTTLPLVLDNTRVNGDVTHNKKIVHEAEVEVREPRHSLTTDASTNTLASSASGHSGREDQPKKRANFWSEERSVGLIREPNETFGISIVGGRVEVSQKGGLPGTGSTVSGIFIKSVLPDSPAGRSNRMFMGDRVISVNDVDLRSATHEQAVQAIKNAKNPVNFVVQSLQSFSADKFAKKSEEPRQQKIELIHNKIEPESIPQSAKPNKEPQKDEKLDEKHDKVEQKQEKEELKEEEIDVKIEKQEDKVEEKEVEVKEVTENRPVDMVIKPKIEEDSAAALSKVADDKEEEDRFLYTTEKVKRKYGNLPGEPTILRLVGIPPKGLGLSLAGRSENEKQSVFVVDIKSTSPLPLQVGDELLEINGKVLFGLSHQSASIKIRECCEGDELALVILRTGKAPPSTVDRLKEKLPATATSSAPTEKVNLGDDLTTNEKELSPKLSLPANLTSNGSQNGQTTTPLSLHDVSKTDDLREF</sequence>
<feature type="region of interest" description="Disordered" evidence="6">
    <location>
        <begin position="1576"/>
        <end position="1610"/>
    </location>
</feature>
<feature type="region of interest" description="Disordered" evidence="6">
    <location>
        <begin position="1"/>
        <end position="23"/>
    </location>
</feature>
<feature type="compositionally biased region" description="Basic and acidic residues" evidence="6">
    <location>
        <begin position="712"/>
        <end position="724"/>
    </location>
</feature>
<dbReference type="InterPro" id="IPR036034">
    <property type="entry name" value="PDZ_sf"/>
</dbReference>
<dbReference type="Proteomes" id="UP000783686">
    <property type="component" value="Unassembled WGS sequence"/>
</dbReference>
<feature type="compositionally biased region" description="Polar residues" evidence="6">
    <location>
        <begin position="2156"/>
        <end position="2172"/>
    </location>
</feature>
<feature type="compositionally biased region" description="Polar residues" evidence="6">
    <location>
        <begin position="1633"/>
        <end position="1645"/>
    </location>
</feature>
<dbReference type="Gene3D" id="2.30.42.10">
    <property type="match status" value="7"/>
</dbReference>
<feature type="compositionally biased region" description="Basic and acidic residues" evidence="6">
    <location>
        <begin position="2176"/>
        <end position="2186"/>
    </location>
</feature>
<feature type="region of interest" description="Disordered" evidence="6">
    <location>
        <begin position="169"/>
        <end position="211"/>
    </location>
</feature>
<feature type="compositionally biased region" description="Polar residues" evidence="6">
    <location>
        <begin position="1752"/>
        <end position="1766"/>
    </location>
</feature>